<dbReference type="InterPro" id="IPR035992">
    <property type="entry name" value="Ricin_B-like_lectins"/>
</dbReference>
<dbReference type="AlphaFoldDB" id="A0A9Q0RCZ8"/>
<evidence type="ECO:0008006" key="3">
    <source>
        <dbReference type="Google" id="ProtNLM"/>
    </source>
</evidence>
<dbReference type="CDD" id="cd00161">
    <property type="entry name" value="beta-trefoil_Ricin-like"/>
    <property type="match status" value="2"/>
</dbReference>
<gene>
    <name evidence="1" type="ORF">M0811_00833</name>
</gene>
<evidence type="ECO:0000313" key="1">
    <source>
        <dbReference type="EMBL" id="KAJ5074204.1"/>
    </source>
</evidence>
<dbReference type="SUPFAM" id="SSF50370">
    <property type="entry name" value="Ricin B-like lectins"/>
    <property type="match status" value="2"/>
</dbReference>
<organism evidence="1 2">
    <name type="scientific">Anaeramoeba ignava</name>
    <name type="common">Anaerobic marine amoeba</name>
    <dbReference type="NCBI Taxonomy" id="1746090"/>
    <lineage>
        <taxon>Eukaryota</taxon>
        <taxon>Metamonada</taxon>
        <taxon>Anaeramoebidae</taxon>
        <taxon>Anaeramoeba</taxon>
    </lineage>
</organism>
<accession>A0A9Q0RCZ8</accession>
<dbReference type="Gene3D" id="2.80.10.50">
    <property type="match status" value="2"/>
</dbReference>
<reference evidence="1" key="1">
    <citation type="submission" date="2022-10" db="EMBL/GenBank/DDBJ databases">
        <title>Novel sulphate-reducing endosymbionts in the free-living metamonad Anaeramoeba.</title>
        <authorList>
            <person name="Jerlstrom-Hultqvist J."/>
            <person name="Cepicka I."/>
            <person name="Gallot-Lavallee L."/>
            <person name="Salas-Leiva D."/>
            <person name="Curtis B.A."/>
            <person name="Zahonova K."/>
            <person name="Pipaliya S."/>
            <person name="Dacks J."/>
            <person name="Roger A.J."/>
        </authorList>
    </citation>
    <scope>NUCLEOTIDE SEQUENCE</scope>
    <source>
        <strain evidence="1">BMAN</strain>
    </source>
</reference>
<comment type="caution">
    <text evidence="1">The sequence shown here is derived from an EMBL/GenBank/DDBJ whole genome shotgun (WGS) entry which is preliminary data.</text>
</comment>
<proteinExistence type="predicted"/>
<dbReference type="Proteomes" id="UP001149090">
    <property type="component" value="Unassembled WGS sequence"/>
</dbReference>
<keyword evidence="2" id="KW-1185">Reference proteome</keyword>
<protein>
    <recommendedName>
        <fullName evidence="3">Ricin B lectin domain-containing protein</fullName>
    </recommendedName>
</protein>
<dbReference type="EMBL" id="JAPDFW010000070">
    <property type="protein sequence ID" value="KAJ5074204.1"/>
    <property type="molecule type" value="Genomic_DNA"/>
</dbReference>
<dbReference type="PROSITE" id="PS50231">
    <property type="entry name" value="RICIN_B_LECTIN"/>
    <property type="match status" value="1"/>
</dbReference>
<evidence type="ECO:0000313" key="2">
    <source>
        <dbReference type="Proteomes" id="UP001149090"/>
    </source>
</evidence>
<sequence>MFAHTYYRIFHKELMQCLETSGDKLQLNLPTTETSQLWKFVPTGPHFYIRSKSTKKQIEIKKKNSFILQEQNENDFQLWDIKNDKGSLALISSFEDKVPLMKSNLEKIQKKQKNQNKKNLIQSFWILIPQKIQTYRIINRRSGKAIEILETDGKYCIVQNTMNQSSDQKWSLKYTNTQWFFGIFNKKKQKSISIEGKIEKNSQNIFAKDYSESDSDLWTLRPYEFNSFLIISKLNGLCLTVSDNSTSSFAYLTLAKFDKSCDAQFWFLIKN</sequence>
<name>A0A9Q0RCZ8_ANAIG</name>